<dbReference type="InterPro" id="IPR016040">
    <property type="entry name" value="NAD(P)-bd_dom"/>
</dbReference>
<dbReference type="PANTHER" id="PTHR43355:SF2">
    <property type="entry name" value="FLAVIN REDUCTASE (NADPH)"/>
    <property type="match status" value="1"/>
</dbReference>
<sequence>MKLCVFGALGATGRDIVDAAVANGHDVRACDMARDPGNALPAGVEYRRVDVLNDDPAAAVAGCDAVLSALGLAFGPKAAMDPPPLYSDGTRAIIAAMEAAGRPERLIVISATFIATRDRGPVWFRAAANLGLDRIFAQMSEMEHALRASSLDWTAVRPGWLMDGPATGDATVVADVIPQGMIRTRHADLARFMLHCAETGEWSRATPAIARPEPEEKSSLSALFSELLP</sequence>
<dbReference type="Proteomes" id="UP000285908">
    <property type="component" value="Unassembled WGS sequence"/>
</dbReference>
<dbReference type="GO" id="GO:0042602">
    <property type="term" value="F:riboflavin reductase (NADPH) activity"/>
    <property type="evidence" value="ECO:0007669"/>
    <property type="project" value="TreeGrafter"/>
</dbReference>
<keyword evidence="3" id="KW-1185">Reference proteome</keyword>
<accession>A0A438AIH4</accession>
<dbReference type="EMBL" id="RQXX01000002">
    <property type="protein sequence ID" value="RVV98438.1"/>
    <property type="molecule type" value="Genomic_DNA"/>
</dbReference>
<protein>
    <recommendedName>
        <fullName evidence="1">NAD(P)-binding domain-containing protein</fullName>
    </recommendedName>
</protein>
<dbReference type="Pfam" id="PF13460">
    <property type="entry name" value="NAD_binding_10"/>
    <property type="match status" value="1"/>
</dbReference>
<dbReference type="RefSeq" id="WP_127905671.1">
    <property type="nucleotide sequence ID" value="NZ_RQXX01000002.1"/>
</dbReference>
<dbReference type="InterPro" id="IPR036291">
    <property type="entry name" value="NAD(P)-bd_dom_sf"/>
</dbReference>
<dbReference type="GO" id="GO:0004074">
    <property type="term" value="F:biliverdin reductase [NAD(P)H] activity"/>
    <property type="evidence" value="ECO:0007669"/>
    <property type="project" value="TreeGrafter"/>
</dbReference>
<dbReference type="OrthoDB" id="7419852at2"/>
<name>A0A438AIH4_9RHOB</name>
<dbReference type="SUPFAM" id="SSF51735">
    <property type="entry name" value="NAD(P)-binding Rossmann-fold domains"/>
    <property type="match status" value="1"/>
</dbReference>
<comment type="caution">
    <text evidence="2">The sequence shown here is derived from an EMBL/GenBank/DDBJ whole genome shotgun (WGS) entry which is preliminary data.</text>
</comment>
<feature type="domain" description="NAD(P)-binding" evidence="1">
    <location>
        <begin position="7"/>
        <end position="198"/>
    </location>
</feature>
<reference evidence="2 3" key="1">
    <citation type="submission" date="2018-11" db="EMBL/GenBank/DDBJ databases">
        <title>Mesobaculum littorinae gen. nov., sp. nov., isolated from Littorina scabra that represents a novel genus of the order Rhodobacteraceae.</title>
        <authorList>
            <person name="Li F."/>
        </authorList>
    </citation>
    <scope>NUCLEOTIDE SEQUENCE [LARGE SCALE GENOMIC DNA]</scope>
    <source>
        <strain evidence="2 3">M0103</strain>
    </source>
</reference>
<evidence type="ECO:0000313" key="3">
    <source>
        <dbReference type="Proteomes" id="UP000285908"/>
    </source>
</evidence>
<dbReference type="PANTHER" id="PTHR43355">
    <property type="entry name" value="FLAVIN REDUCTASE (NADPH)"/>
    <property type="match status" value="1"/>
</dbReference>
<gene>
    <name evidence="2" type="ORF">EKE94_05820</name>
</gene>
<dbReference type="AlphaFoldDB" id="A0A438AIH4"/>
<organism evidence="2 3">
    <name type="scientific">Mesobaculum littorinae</name>
    <dbReference type="NCBI Taxonomy" id="2486419"/>
    <lineage>
        <taxon>Bacteria</taxon>
        <taxon>Pseudomonadati</taxon>
        <taxon>Pseudomonadota</taxon>
        <taxon>Alphaproteobacteria</taxon>
        <taxon>Rhodobacterales</taxon>
        <taxon>Roseobacteraceae</taxon>
        <taxon>Mesobaculum</taxon>
    </lineage>
</organism>
<evidence type="ECO:0000259" key="1">
    <source>
        <dbReference type="Pfam" id="PF13460"/>
    </source>
</evidence>
<dbReference type="Gene3D" id="3.40.50.720">
    <property type="entry name" value="NAD(P)-binding Rossmann-like Domain"/>
    <property type="match status" value="1"/>
</dbReference>
<dbReference type="InterPro" id="IPR051606">
    <property type="entry name" value="Polyketide_Oxido-like"/>
</dbReference>
<evidence type="ECO:0000313" key="2">
    <source>
        <dbReference type="EMBL" id="RVV98438.1"/>
    </source>
</evidence>
<proteinExistence type="predicted"/>